<organism evidence="1 2">
    <name type="scientific">Bagarius yarrelli</name>
    <name type="common">Goonch</name>
    <name type="synonym">Bagrus yarrelli</name>
    <dbReference type="NCBI Taxonomy" id="175774"/>
    <lineage>
        <taxon>Eukaryota</taxon>
        <taxon>Metazoa</taxon>
        <taxon>Chordata</taxon>
        <taxon>Craniata</taxon>
        <taxon>Vertebrata</taxon>
        <taxon>Euteleostomi</taxon>
        <taxon>Actinopterygii</taxon>
        <taxon>Neopterygii</taxon>
        <taxon>Teleostei</taxon>
        <taxon>Ostariophysi</taxon>
        <taxon>Siluriformes</taxon>
        <taxon>Sisoridae</taxon>
        <taxon>Sisorinae</taxon>
        <taxon>Bagarius</taxon>
    </lineage>
</organism>
<accession>A0A556UFG4</accession>
<protein>
    <submittedName>
        <fullName evidence="1">Uncharacterized protein</fullName>
    </submittedName>
</protein>
<comment type="caution">
    <text evidence="1">The sequence shown here is derived from an EMBL/GenBank/DDBJ whole genome shotgun (WGS) entry which is preliminary data.</text>
</comment>
<evidence type="ECO:0000313" key="2">
    <source>
        <dbReference type="Proteomes" id="UP000319801"/>
    </source>
</evidence>
<gene>
    <name evidence="1" type="ORF">Baya_10104</name>
</gene>
<sequence length="87" mass="10073">MTDTYMFISKTVWAAKEERPGQNNGLGQQHNDFIRRVNIIKAKAIERKISKPADSPEPSRKHNWLRRDDEVIPSGDLMLIKIEALTR</sequence>
<dbReference type="EMBL" id="VCAZ01000067">
    <property type="protein sequence ID" value="TSO47142.1"/>
    <property type="molecule type" value="Genomic_DNA"/>
</dbReference>
<keyword evidence="2" id="KW-1185">Reference proteome</keyword>
<proteinExistence type="predicted"/>
<dbReference type="Proteomes" id="UP000319801">
    <property type="component" value="Unassembled WGS sequence"/>
</dbReference>
<name>A0A556UFG4_BAGYA</name>
<dbReference type="AlphaFoldDB" id="A0A556UFG4"/>
<evidence type="ECO:0000313" key="1">
    <source>
        <dbReference type="EMBL" id="TSO47142.1"/>
    </source>
</evidence>
<reference evidence="1 2" key="1">
    <citation type="journal article" date="2019" name="Genome Biol. Evol.">
        <title>Whole-Genome Sequencing of the Giant Devil Catfish, Bagarius yarrelli.</title>
        <authorList>
            <person name="Jiang W."/>
            <person name="Lv Y."/>
            <person name="Cheng L."/>
            <person name="Yang K."/>
            <person name="Chao B."/>
            <person name="Wang X."/>
            <person name="Li Y."/>
            <person name="Pan X."/>
            <person name="You X."/>
            <person name="Zhang Y."/>
            <person name="Yang J."/>
            <person name="Li J."/>
            <person name="Zhang X."/>
            <person name="Liu S."/>
            <person name="Sun C."/>
            <person name="Yang J."/>
            <person name="Shi Q."/>
        </authorList>
    </citation>
    <scope>NUCLEOTIDE SEQUENCE [LARGE SCALE GENOMIC DNA]</scope>
    <source>
        <strain evidence="1">JWS20170419001</strain>
        <tissue evidence="1">Muscle</tissue>
    </source>
</reference>